<evidence type="ECO:0000313" key="7">
    <source>
        <dbReference type="EMBL" id="TDP31143.1"/>
    </source>
</evidence>
<dbReference type="AlphaFoldDB" id="A0A4R6P2B4"/>
<evidence type="ECO:0000256" key="4">
    <source>
        <dbReference type="ARBA" id="ARBA00023136"/>
    </source>
</evidence>
<feature type="transmembrane region" description="Helical" evidence="5">
    <location>
        <begin position="174"/>
        <end position="192"/>
    </location>
</feature>
<reference evidence="7 8" key="1">
    <citation type="submission" date="2019-03" db="EMBL/GenBank/DDBJ databases">
        <title>Genomic Encyclopedia of Type Strains, Phase IV (KMG-IV): sequencing the most valuable type-strain genomes for metagenomic binning, comparative biology and taxonomic classification.</title>
        <authorList>
            <person name="Goeker M."/>
        </authorList>
    </citation>
    <scope>NUCLEOTIDE SEQUENCE [LARGE SCALE GENOMIC DNA]</scope>
    <source>
        <strain evidence="7 8">DSM 44496</strain>
    </source>
</reference>
<dbReference type="PROSITE" id="PS50801">
    <property type="entry name" value="STAS"/>
    <property type="match status" value="1"/>
</dbReference>
<accession>A0A4R6P2B4</accession>
<evidence type="ECO:0000256" key="3">
    <source>
        <dbReference type="ARBA" id="ARBA00022989"/>
    </source>
</evidence>
<feature type="transmembrane region" description="Helical" evidence="5">
    <location>
        <begin position="350"/>
        <end position="372"/>
    </location>
</feature>
<feature type="transmembrane region" description="Helical" evidence="5">
    <location>
        <begin position="323"/>
        <end position="343"/>
    </location>
</feature>
<feature type="transmembrane region" description="Helical" evidence="5">
    <location>
        <begin position="96"/>
        <end position="121"/>
    </location>
</feature>
<feature type="transmembrane region" description="Helical" evidence="5">
    <location>
        <begin position="392"/>
        <end position="423"/>
    </location>
</feature>
<dbReference type="CDD" id="cd07042">
    <property type="entry name" value="STAS_SulP_like_sulfate_transporter"/>
    <property type="match status" value="1"/>
</dbReference>
<feature type="transmembrane region" description="Helical" evidence="5">
    <location>
        <begin position="199"/>
        <end position="218"/>
    </location>
</feature>
<dbReference type="InterPro" id="IPR011547">
    <property type="entry name" value="SLC26A/SulP_dom"/>
</dbReference>
<feature type="transmembrane region" description="Helical" evidence="5">
    <location>
        <begin position="133"/>
        <end position="154"/>
    </location>
</feature>
<evidence type="ECO:0000313" key="8">
    <source>
        <dbReference type="Proteomes" id="UP000295087"/>
    </source>
</evidence>
<dbReference type="GO" id="GO:0008271">
    <property type="term" value="F:secondary active sulfate transmembrane transporter activity"/>
    <property type="evidence" value="ECO:0007669"/>
    <property type="project" value="InterPro"/>
</dbReference>
<dbReference type="InterPro" id="IPR036513">
    <property type="entry name" value="STAS_dom_sf"/>
</dbReference>
<dbReference type="GO" id="GO:0016020">
    <property type="term" value="C:membrane"/>
    <property type="evidence" value="ECO:0007669"/>
    <property type="project" value="UniProtKB-SubCell"/>
</dbReference>
<proteinExistence type="predicted"/>
<sequence length="563" mass="58083">MSVPAFTSLRGYRGDWVRPDVIAGLTVWAVLVPEALAYASIAGVPPVVGLYAAVPALVLYALAGSSRHLVVGPMSATAALSAAIVAPPAGADGGRYLALTAALAVCTGIVGLLAGLIRLGFIASFISGPVMKGFIVGLALVIIIGQVPKLIGLHKHEGDFFEQAWGILRSLGEIDWRTTLVGTVSLVLMLAVRRWLPMVPGALLAVVLGIAAVHLLGLDDKGVAIVGHIDAGLPRLGLPGGLDLGDYLELLGPAVGVVLIGFAEGLGAAKTYAAKSGYQVDPDRELLGLGAANIGSGLSSGMVVNGSLSKTAVNGGAGAKTQLSGLVVAVLTILTLLFLTGLFEKLPEATLAAVVIAAVIELVDFAALRRLYGVWTGLLGGIYGHAARADFVAAMAALLGVLLFDTLPGLLIGIGVAVLLLVYRASQPHVAELGKSGSLWVDKARHADLPTRPDLLVVRVESGLFFANADFVREHIEALCTESTRLVVLDAETSPSLDVTAADMLLDLRKELARKRIDFRIARSVAQFGAELGSAVVGATPIQVYPTVAEAAADLPDSGKEHP</sequence>
<dbReference type="SUPFAM" id="SSF52091">
    <property type="entry name" value="SpoIIaa-like"/>
    <property type="match status" value="1"/>
</dbReference>
<evidence type="ECO:0000259" key="6">
    <source>
        <dbReference type="PROSITE" id="PS50801"/>
    </source>
</evidence>
<evidence type="ECO:0000256" key="5">
    <source>
        <dbReference type="SAM" id="Phobius"/>
    </source>
</evidence>
<comment type="caution">
    <text evidence="7">The sequence shown here is derived from an EMBL/GenBank/DDBJ whole genome shotgun (WGS) entry which is preliminary data.</text>
</comment>
<feature type="transmembrane region" description="Helical" evidence="5">
    <location>
        <begin position="47"/>
        <end position="63"/>
    </location>
</feature>
<keyword evidence="3 5" id="KW-1133">Transmembrane helix</keyword>
<dbReference type="Pfam" id="PF01740">
    <property type="entry name" value="STAS"/>
    <property type="match status" value="1"/>
</dbReference>
<dbReference type="Pfam" id="PF00916">
    <property type="entry name" value="Sulfate_transp"/>
    <property type="match status" value="1"/>
</dbReference>
<keyword evidence="8" id="KW-1185">Reference proteome</keyword>
<organism evidence="7 8">
    <name type="scientific">Nocardia ignorata</name>
    <dbReference type="NCBI Taxonomy" id="145285"/>
    <lineage>
        <taxon>Bacteria</taxon>
        <taxon>Bacillati</taxon>
        <taxon>Actinomycetota</taxon>
        <taxon>Actinomycetes</taxon>
        <taxon>Mycobacteriales</taxon>
        <taxon>Nocardiaceae</taxon>
        <taxon>Nocardia</taxon>
    </lineage>
</organism>
<feature type="transmembrane region" description="Helical" evidence="5">
    <location>
        <begin position="70"/>
        <end position="90"/>
    </location>
</feature>
<feature type="domain" description="STAS" evidence="6">
    <location>
        <begin position="445"/>
        <end position="555"/>
    </location>
</feature>
<dbReference type="PANTHER" id="PTHR11814">
    <property type="entry name" value="SULFATE TRANSPORTER"/>
    <property type="match status" value="1"/>
</dbReference>
<evidence type="ECO:0000256" key="1">
    <source>
        <dbReference type="ARBA" id="ARBA00004141"/>
    </source>
</evidence>
<dbReference type="RefSeq" id="WP_067494438.1">
    <property type="nucleotide sequence ID" value="NZ_SNXK01000009.1"/>
</dbReference>
<dbReference type="Proteomes" id="UP000295087">
    <property type="component" value="Unassembled WGS sequence"/>
</dbReference>
<dbReference type="PROSITE" id="PS01130">
    <property type="entry name" value="SLC26A"/>
    <property type="match status" value="1"/>
</dbReference>
<gene>
    <name evidence="7" type="ORF">DFR75_109112</name>
</gene>
<protein>
    <submittedName>
        <fullName evidence="7">High affinity sulfate transporter 1</fullName>
    </submittedName>
</protein>
<feature type="transmembrane region" description="Helical" evidence="5">
    <location>
        <begin position="286"/>
        <end position="303"/>
    </location>
</feature>
<dbReference type="Gene3D" id="3.30.750.24">
    <property type="entry name" value="STAS domain"/>
    <property type="match status" value="1"/>
</dbReference>
<keyword evidence="4 5" id="KW-0472">Membrane</keyword>
<dbReference type="InterPro" id="IPR018045">
    <property type="entry name" value="S04_transporter_CS"/>
</dbReference>
<dbReference type="InterPro" id="IPR001902">
    <property type="entry name" value="SLC26A/SulP_fam"/>
</dbReference>
<feature type="transmembrane region" description="Helical" evidence="5">
    <location>
        <begin position="21"/>
        <end position="41"/>
    </location>
</feature>
<dbReference type="InterPro" id="IPR002645">
    <property type="entry name" value="STAS_dom"/>
</dbReference>
<comment type="subcellular location">
    <subcellularLocation>
        <location evidence="1">Membrane</location>
        <topology evidence="1">Multi-pass membrane protein</topology>
    </subcellularLocation>
</comment>
<dbReference type="EMBL" id="SNXK01000009">
    <property type="protein sequence ID" value="TDP31143.1"/>
    <property type="molecule type" value="Genomic_DNA"/>
</dbReference>
<keyword evidence="2 5" id="KW-0812">Transmembrane</keyword>
<name>A0A4R6P2B4_NOCIG</name>
<evidence type="ECO:0000256" key="2">
    <source>
        <dbReference type="ARBA" id="ARBA00022692"/>
    </source>
</evidence>
<feature type="transmembrane region" description="Helical" evidence="5">
    <location>
        <begin position="250"/>
        <end position="274"/>
    </location>
</feature>